<evidence type="ECO:0008006" key="4">
    <source>
        <dbReference type="Google" id="ProtNLM"/>
    </source>
</evidence>
<reference evidence="2 3" key="1">
    <citation type="submission" date="2023-04" db="EMBL/GenBank/DDBJ databases">
        <title>Forest soil microbial communities from Buena Vista Peninsula, Colon Province, Panama.</title>
        <authorList>
            <person name="Bouskill N."/>
        </authorList>
    </citation>
    <scope>NUCLEOTIDE SEQUENCE [LARGE SCALE GENOMIC DNA]</scope>
    <source>
        <strain evidence="2 3">CFH S0262</strain>
    </source>
</reference>
<keyword evidence="3" id="KW-1185">Reference proteome</keyword>
<evidence type="ECO:0000313" key="2">
    <source>
        <dbReference type="EMBL" id="MDH6280272.1"/>
    </source>
</evidence>
<evidence type="ECO:0000313" key="3">
    <source>
        <dbReference type="Proteomes" id="UP001160334"/>
    </source>
</evidence>
<sequence>METHFGGLSPDAATDALNSLSADRERLGARIEVPSTLLVAFGGLAAWWVATAAFASPGEGYEPASSAWLPIGLLAVAYVVRRRTGIRFRSMGADAAWALVGIAVSCLLLFSVSLGLVSFGMRWAVVPTSVAAFAVTTVLARVAYRSAIEKVRRG</sequence>
<name>A0ABT6M7I8_9NOCA</name>
<gene>
    <name evidence="2" type="ORF">M2280_001484</name>
</gene>
<dbReference type="Proteomes" id="UP001160334">
    <property type="component" value="Unassembled WGS sequence"/>
</dbReference>
<dbReference type="EMBL" id="JARXVC010000003">
    <property type="protein sequence ID" value="MDH6280272.1"/>
    <property type="molecule type" value="Genomic_DNA"/>
</dbReference>
<evidence type="ECO:0000256" key="1">
    <source>
        <dbReference type="SAM" id="Phobius"/>
    </source>
</evidence>
<keyword evidence="1" id="KW-1133">Transmembrane helix</keyword>
<proteinExistence type="predicted"/>
<comment type="caution">
    <text evidence="2">The sequence shown here is derived from an EMBL/GenBank/DDBJ whole genome shotgun (WGS) entry which is preliminary data.</text>
</comment>
<organism evidence="2 3">
    <name type="scientific">Prescottella agglutinans</name>
    <dbReference type="NCBI Taxonomy" id="1644129"/>
    <lineage>
        <taxon>Bacteria</taxon>
        <taxon>Bacillati</taxon>
        <taxon>Actinomycetota</taxon>
        <taxon>Actinomycetes</taxon>
        <taxon>Mycobacteriales</taxon>
        <taxon>Nocardiaceae</taxon>
        <taxon>Prescottella</taxon>
    </lineage>
</organism>
<dbReference type="RefSeq" id="WP_280759621.1">
    <property type="nucleotide sequence ID" value="NZ_JARXVC010000003.1"/>
</dbReference>
<feature type="transmembrane region" description="Helical" evidence="1">
    <location>
        <begin position="36"/>
        <end position="55"/>
    </location>
</feature>
<protein>
    <recommendedName>
        <fullName evidence="4">Transmembrane protein</fullName>
    </recommendedName>
</protein>
<feature type="transmembrane region" description="Helical" evidence="1">
    <location>
        <begin position="96"/>
        <end position="117"/>
    </location>
</feature>
<keyword evidence="1" id="KW-0812">Transmembrane</keyword>
<accession>A0ABT6M7I8</accession>
<feature type="transmembrane region" description="Helical" evidence="1">
    <location>
        <begin position="123"/>
        <end position="144"/>
    </location>
</feature>
<keyword evidence="1" id="KW-0472">Membrane</keyword>
<feature type="transmembrane region" description="Helical" evidence="1">
    <location>
        <begin position="67"/>
        <end position="84"/>
    </location>
</feature>